<evidence type="ECO:0000313" key="1">
    <source>
        <dbReference type="EMBL" id="MDQ0191453.1"/>
    </source>
</evidence>
<comment type="caution">
    <text evidence="1">The sequence shown here is derived from an EMBL/GenBank/DDBJ whole genome shotgun (WGS) entry which is preliminary data.</text>
</comment>
<dbReference type="EMBL" id="JAUSTP010000044">
    <property type="protein sequence ID" value="MDQ0191453.1"/>
    <property type="molecule type" value="Genomic_DNA"/>
</dbReference>
<organism evidence="1 2">
    <name type="scientific">Alicyclobacillus cycloheptanicus</name>
    <dbReference type="NCBI Taxonomy" id="1457"/>
    <lineage>
        <taxon>Bacteria</taxon>
        <taxon>Bacillati</taxon>
        <taxon>Bacillota</taxon>
        <taxon>Bacilli</taxon>
        <taxon>Bacillales</taxon>
        <taxon>Alicyclobacillaceae</taxon>
        <taxon>Alicyclobacillus</taxon>
    </lineage>
</organism>
<protein>
    <submittedName>
        <fullName evidence="1">Uncharacterized protein</fullName>
    </submittedName>
</protein>
<reference evidence="1 2" key="1">
    <citation type="submission" date="2023-07" db="EMBL/GenBank/DDBJ databases">
        <title>Genomic Encyclopedia of Type Strains, Phase IV (KMG-IV): sequencing the most valuable type-strain genomes for metagenomic binning, comparative biology and taxonomic classification.</title>
        <authorList>
            <person name="Goeker M."/>
        </authorList>
    </citation>
    <scope>NUCLEOTIDE SEQUENCE [LARGE SCALE GENOMIC DNA]</scope>
    <source>
        <strain evidence="1 2">DSM 4006</strain>
    </source>
</reference>
<dbReference type="RefSeq" id="WP_274455472.1">
    <property type="nucleotide sequence ID" value="NZ_CP067097.1"/>
</dbReference>
<dbReference type="Proteomes" id="UP001232973">
    <property type="component" value="Unassembled WGS sequence"/>
</dbReference>
<gene>
    <name evidence="1" type="ORF">J2S03_003324</name>
</gene>
<keyword evidence="2" id="KW-1185">Reference proteome</keyword>
<name>A0ABT9XMA6_9BACL</name>
<evidence type="ECO:0000313" key="2">
    <source>
        <dbReference type="Proteomes" id="UP001232973"/>
    </source>
</evidence>
<accession>A0ABT9XMA6</accession>
<sequence length="114" mass="13344">MIAEDIARSYNVHLPAGNSKWYNDKKLRTVIQMLWSEVRRIFPDQFVLVEDLKSRIEDGKLFVEEVSLIRPLRDSKETLDALKESKGKRFIYHTSNENIIMNVVVKPMVRAVKP</sequence>
<proteinExistence type="predicted"/>